<dbReference type="Proteomes" id="UP001219518">
    <property type="component" value="Unassembled WGS sequence"/>
</dbReference>
<feature type="coiled-coil region" evidence="1">
    <location>
        <begin position="48"/>
        <end position="82"/>
    </location>
</feature>
<dbReference type="AlphaFoldDB" id="A0AAE1HR19"/>
<sequence length="430" mass="50147">MEDLQRRKERLERLEGLHGKGRGGGRGRLPSERVYREADHLDEQADALRRLGEAVARDIQDMNEMEREIAKENLELETKLHKERFLFKRQLEEFQKDLLEVETDLLTGNINRKARATKNIVRPLASSVEQRTGVDLLLNNRAELQVTQLVVLRDCITQQNDELWRELRDKDLSIGPRDSVASATVAEEDFHQYITDKMRKMELLIKEDLDRRALCKPKKFVFEAPGTSRIPFRGQRNVIKVSSKAASEWRKKTTFEIHRQEAMERQVENLRRDILHKLGLEKEKAKKQLMQYEAQRRGSTGPPCADLEAAKELRLILTQLDAFLDRYRRDKDSASGPPEPNEEPDPEEDFGREIRTLVLQLDKLQSALEGDKPFALRDAWRPGLRPRRLTRDYLYLCPQETMSQTESERQQLQNAVDSCLVNYRTPRNQG</sequence>
<organism evidence="3 4">
    <name type="scientific">Frankliniella fusca</name>
    <dbReference type="NCBI Taxonomy" id="407009"/>
    <lineage>
        <taxon>Eukaryota</taxon>
        <taxon>Metazoa</taxon>
        <taxon>Ecdysozoa</taxon>
        <taxon>Arthropoda</taxon>
        <taxon>Hexapoda</taxon>
        <taxon>Insecta</taxon>
        <taxon>Pterygota</taxon>
        <taxon>Neoptera</taxon>
        <taxon>Paraneoptera</taxon>
        <taxon>Thysanoptera</taxon>
        <taxon>Terebrantia</taxon>
        <taxon>Thripoidea</taxon>
        <taxon>Thripidae</taxon>
        <taxon>Frankliniella</taxon>
    </lineage>
</organism>
<feature type="compositionally biased region" description="Basic and acidic residues" evidence="2">
    <location>
        <begin position="1"/>
        <end position="18"/>
    </location>
</feature>
<reference evidence="3" key="1">
    <citation type="submission" date="2021-07" db="EMBL/GenBank/DDBJ databases">
        <authorList>
            <person name="Catto M.A."/>
            <person name="Jacobson A."/>
            <person name="Kennedy G."/>
            <person name="Labadie P."/>
            <person name="Hunt B.G."/>
            <person name="Srinivasan R."/>
        </authorList>
    </citation>
    <scope>NUCLEOTIDE SEQUENCE</scope>
    <source>
        <strain evidence="3">PL_HMW_Pooled</strain>
        <tissue evidence="3">Head</tissue>
    </source>
</reference>
<evidence type="ECO:0000256" key="2">
    <source>
        <dbReference type="SAM" id="MobiDB-lite"/>
    </source>
</evidence>
<comment type="caution">
    <text evidence="3">The sequence shown here is derived from an EMBL/GenBank/DDBJ whole genome shotgun (WGS) entry which is preliminary data.</text>
</comment>
<dbReference type="EMBL" id="JAHWGI010001240">
    <property type="protein sequence ID" value="KAK3925799.1"/>
    <property type="molecule type" value="Genomic_DNA"/>
</dbReference>
<name>A0AAE1HR19_9NEOP</name>
<proteinExistence type="predicted"/>
<evidence type="ECO:0000256" key="1">
    <source>
        <dbReference type="SAM" id="Coils"/>
    </source>
</evidence>
<evidence type="ECO:0000313" key="4">
    <source>
        <dbReference type="Proteomes" id="UP001219518"/>
    </source>
</evidence>
<reference evidence="3" key="2">
    <citation type="journal article" date="2023" name="BMC Genomics">
        <title>Pest status, molecular evolution, and epigenetic factors derived from the genome assembly of Frankliniella fusca, a thysanopteran phytovirus vector.</title>
        <authorList>
            <person name="Catto M.A."/>
            <person name="Labadie P.E."/>
            <person name="Jacobson A.L."/>
            <person name="Kennedy G.G."/>
            <person name="Srinivasan R."/>
            <person name="Hunt B.G."/>
        </authorList>
    </citation>
    <scope>NUCLEOTIDE SEQUENCE</scope>
    <source>
        <strain evidence="3">PL_HMW_Pooled</strain>
    </source>
</reference>
<keyword evidence="1" id="KW-0175">Coiled coil</keyword>
<accession>A0AAE1HR19</accession>
<protein>
    <submittedName>
        <fullName evidence="3">Glycosyltransferase TagX</fullName>
    </submittedName>
</protein>
<evidence type="ECO:0000313" key="3">
    <source>
        <dbReference type="EMBL" id="KAK3925799.1"/>
    </source>
</evidence>
<feature type="region of interest" description="Disordered" evidence="2">
    <location>
        <begin position="1"/>
        <end position="30"/>
    </location>
</feature>
<feature type="region of interest" description="Disordered" evidence="2">
    <location>
        <begin position="329"/>
        <end position="349"/>
    </location>
</feature>
<gene>
    <name evidence="3" type="ORF">KUF71_014048</name>
</gene>
<keyword evidence="4" id="KW-1185">Reference proteome</keyword>